<dbReference type="PhylomeDB" id="A0A1B0G0I1"/>
<dbReference type="PANTHER" id="PTHR45985:SF12">
    <property type="entry name" value="CHITIN DEACETYLASE-LIKE 5, ISOFORM B"/>
    <property type="match status" value="1"/>
</dbReference>
<dbReference type="PANTHER" id="PTHR45985">
    <property type="match status" value="1"/>
</dbReference>
<feature type="compositionally biased region" description="Low complexity" evidence="1">
    <location>
        <begin position="2135"/>
        <end position="2166"/>
    </location>
</feature>
<dbReference type="Proteomes" id="UP000092444">
    <property type="component" value="Unassembled WGS sequence"/>
</dbReference>
<feature type="region of interest" description="Disordered" evidence="1">
    <location>
        <begin position="1854"/>
        <end position="1925"/>
    </location>
</feature>
<feature type="compositionally biased region" description="Acidic residues" evidence="1">
    <location>
        <begin position="1144"/>
        <end position="1165"/>
    </location>
</feature>
<feature type="compositionally biased region" description="Polar residues" evidence="1">
    <location>
        <begin position="348"/>
        <end position="369"/>
    </location>
</feature>
<feature type="compositionally biased region" description="Low complexity" evidence="1">
    <location>
        <begin position="1859"/>
        <end position="1869"/>
    </location>
</feature>
<evidence type="ECO:0000259" key="2">
    <source>
        <dbReference type="PROSITE" id="PS50940"/>
    </source>
</evidence>
<feature type="compositionally biased region" description="Low complexity" evidence="1">
    <location>
        <begin position="2783"/>
        <end position="2810"/>
    </location>
</feature>
<feature type="compositionally biased region" description="Basic and acidic residues" evidence="1">
    <location>
        <begin position="555"/>
        <end position="573"/>
    </location>
</feature>
<evidence type="ECO:0000313" key="3">
    <source>
        <dbReference type="EnsemblMetazoa" id="GMOY006750-PA"/>
    </source>
</evidence>
<dbReference type="SMART" id="SM00494">
    <property type="entry name" value="ChtBD2"/>
    <property type="match status" value="1"/>
</dbReference>
<feature type="region of interest" description="Disordered" evidence="1">
    <location>
        <begin position="1120"/>
        <end position="1165"/>
    </location>
</feature>
<dbReference type="Pfam" id="PF01607">
    <property type="entry name" value="CBM_14"/>
    <property type="match status" value="1"/>
</dbReference>
<dbReference type="SUPFAM" id="SSF57625">
    <property type="entry name" value="Invertebrate chitin-binding proteins"/>
    <property type="match status" value="1"/>
</dbReference>
<feature type="compositionally biased region" description="Low complexity" evidence="1">
    <location>
        <begin position="2054"/>
        <end position="2075"/>
    </location>
</feature>
<feature type="region of interest" description="Disordered" evidence="1">
    <location>
        <begin position="335"/>
        <end position="369"/>
    </location>
</feature>
<feature type="compositionally biased region" description="Low complexity" evidence="1">
    <location>
        <begin position="2732"/>
        <end position="2752"/>
    </location>
</feature>
<dbReference type="SUPFAM" id="SSF88713">
    <property type="entry name" value="Glycoside hydrolase/deacetylase"/>
    <property type="match status" value="1"/>
</dbReference>
<feature type="compositionally biased region" description="Basic and acidic residues" evidence="1">
    <location>
        <begin position="471"/>
        <end position="506"/>
    </location>
</feature>
<dbReference type="Gene3D" id="2.170.140.10">
    <property type="entry name" value="Chitin binding domain"/>
    <property type="match status" value="1"/>
</dbReference>
<dbReference type="InterPro" id="IPR052740">
    <property type="entry name" value="CE4"/>
</dbReference>
<evidence type="ECO:0000313" key="4">
    <source>
        <dbReference type="Proteomes" id="UP000092444"/>
    </source>
</evidence>
<dbReference type="InterPro" id="IPR011330">
    <property type="entry name" value="Glyco_hydro/deAcase_b/a-brl"/>
</dbReference>
<sequence length="3362" mass="377663">MQDMCENKCYCVRLHCYNIASMNGHCAATRHVIPHNQLAYYIRYSSKSSSSSLSSINGLNFDCPEEFGYFPHPTDCTQYYVCVFGGALLESCTGGLMYSHELQTCDWPRNVGCDVSDSVAREQKQDKLHGQGQQQTLQKQQTQQQTNVPSRIRFGSAFTGPQSQQQSLKATAPPPQYHRQPSQVIQAQVHNIPPPPQLKVSPNPIITSRGQPKHVLEAQEEIAKLYADALETLPPVEEEETDRQQRVYRGQPSTVSQVQRDRDGIIHQPNLNAIPNHDKFNSYSSYGNQYSSDIINLDLNGNRLENLNVNDAKDLDLNEHKRRYKRDLGFDVEHKVQQEEQQPEQQPLTNTTQEAKFSSKISYESENAVSETETMEEIKELIKELYGPDYVTTNIEELSSLLDTKISKELETFEYVMSSENAKKFGTTKSSESPENFVRNIPQSWGSPAIFNNRPMEEASEIEQNFGGLKIHRESGNSKNWDKTNSKEDGTTFNQHEKRDILHNPEKVNNVDGLRSYNNLRNFQNPELAKRRDYLEALRRSENLGENVEHSGNSRKGDLKDSKRKMKSLEHVENANNNEEEGPGPVTGKWDSKSRSKSHNDLEERTLNKIEPLSKMFTKFGELLRKSIKLENFAEIAKSKNHTIAEEVNFSKENDNNDEDDLIAQETQTEYTLIPDFTIGDNPDADAVESLRYIRQLRPYIRMGGTRTHWPFVPTHFRSVDTSPYQQQLSQSFGSVNPFLSPPSTVTYDSLNTLNSVQKQNYQNYPITFSGNYRPKVVFANSNFRIASPSPTEQYNTNEFNEFRPVLGANYFGTAGLSQSTTTSTTLRPFNTKHSDLLPYILQSLRELKEQRKKLQMQNYSYYHLGIDPLKEHSTQNPFTAFKTTTPKVLKNAQNTHISTMGGFYNNQYFNYPAKLTSTYHASNEYITTTPRSVNTSPTTTTESQYFKYNILANQKMKHYFTTLKPITYEMNTLIPATDNINIVTAPKLNTIQPIMQPHNVIIFNHSLSSSYPPFTTLLTSTFRPPNTTVKEPLRLQFNLSEFISSLGASDLAPLNPTVKGMLNYLKEVNKPQSMLNENNSHWVPKLPTSFSTTTSTTASSQKSTKNYENFINRIPNQTQKTNSIRGPTKFTTSKPDNPQANDEYYDEEDELEIGGEEDTDLPGIDADEEIQPPSQMPPYTPMSETMAPPRSQMMPPLEATANPPFNPKPTYVTGFLEATTTRKPFMINHNFQQFYQPPHALIRNQNQIPSFINFPSDYFQEIKAKLSTPSSILKLTHFGVKPAISTKSTAVTSTAATTIKPVISNLTSTSTTATTSTTTTAPRPRYTIRPHRVRGQNKWHSPNTVGQQTNKTLLTLDFKHNRPVHNYRKRPMAAAHIATNSATAGGNENSLMHTNADVNVPSRVETSSPYSSQQTATPSSLYLQAIKQNNIQQHHNQVMIDNRNLPIQQAKLSSTSSPSLSSFAQPQPFSINHQHHSYYNNYYNTTNYEQQQQQEQEQVQEPHNVNVDDGVSDEDVNDDIGDEDGVDVVDTYVPQQQKQQEHQNIPQHLTSKSLQQQQQKTISTTRPSSYGNNQQALLYNNDYDEDLIAQIEQDNSYDQPTRTASRNPQISIQTLRSGSSSTVRAVLERDERNYYNTLTTPVPTLPNDAEEPAYIYEADYRDSSDYYYTNKKGSAKYTGKLKPLTEQDSYDVIGARLQNIQDFETKSRTATKTTTTITTTTRKPTTTSTTTTTSTSRTTTKNSSSIRSSLPFLNYKPSLVDEADNNESIIDNESENEEEEEQIIFNIGKLRTQTYNNQSSHLAPTVDNSTKNIAITSTVVTTATSAINTTTTVPSFLLTQLTEYVDFSNRSKTHANKKLQQQEQQQQRSPPPISPSPQQQQPLPPSKQTKQINSLQSITQVPHEKRPSDSSTTPSVVSLTNSSPKTPILSVVTQAHEKHTKQILTNAQITSTDRNSTPAGINHLEEVENIYDESQNVQVQSSEPSRTKATEVNKVNIKLNDYSEQSKASNLVDEKSKSSKVTAERKRIQNFLESEFERQNYQDKSREIKNNESENLQSNSEEILRSASSSSTTTLKYPATYNPSSPMPKMFEYSLQRDTNGFALRAQSVPLTSTEIKSQPIYERVLSTSIPQPSTTATAKSKAVTSTTTSHSTTGKTVSSSTQSTYFAPSSKEEIEATTYAPPLRTWRNGRPTYPTTTMKLVYDNTFSVITEPNKVQILAQDNFQKNFSNIIKGSTAAPATTFKPASSSTSTTTTHKPTTSTPSNSLGVAISSERPIQSFTARTSIFKDNLQRTTSASNRFVSPYKSLETILQKDERSNLGLPRSTLKPRYLASGTSPLPFLQTTPKPFGSYFLITSQPKKLNESIFATMATNSRNFSVSDAIITTFSTLTLKPPTLKFNSGPTTTTTTSTTSNPITSTQSTTTRSTIVDSSPLKLIQTENDTETTERPRSRGRSRYTFATVSNLLDNDEPTTYSPKYRFTASVGDVTTQPSTSSLAVRRKIQRARISSLQHHRPSFGSTGKSQERYTEREAFRTNPYKRKPLENESLSEKPRAEALISSPLHNNQENSIEGSKSSEINGEEQVVAITDRPLKYFYSNKYRQNTPERTLAESLQNAGYITSSSASNKASFKANSVLEQLQLFLAGSDSEEDESGPPQFVNDFMEPAIKAAVEEIRNLYTNTASTTRLPLTTTTTTTLKPTTTAMPPTIAYTSFNSTPQYLNTTTIIRRTTSTTRPTTTTTSITPTATPSATIKHNKLPNSPVIYNASTTTTTTTTPKNIPKFPSSTSSFLPSSSIATTTTATGKYISSTPANTGRSSNNQPPARASRVNNAIKSSIAAAVTASPSHKGAPPSVVRSNKFSLGPTIKCSDTTSNAKCNEIPSRINSNSNRNRGSATYNQDLSKAQEFIDIYRYPPSRPEPIYPIPTPDKTAAKCRKDVCLLPDCFCGGKEIPGNLNVSEVPQIVLITFDDAVSTLNINLYEELFNNDTRKNPNGCPIRATFYVSHEWTNYGMIQDLYADGDLPVEQIPQIVLMTFDDSVNDLNKQLYIDLFEKGRVNPNGCPITATFYVSHEWTDYSQVQNLYADGHEMASHTISHSFGEQFSQKKWTREVAGQREILAAYGGVKLSDVRGMRAPFLSVGGNKMYKMLYDSNFTYDSSLPVYENRPPSWPYTFDYKIFHDCMIPPCPTRSYPGIWQVPMVMWQDLNGGRCSMGDACSNPGDADGVMKMIMKNFERHYTTNRAPFGLFYHAAWFTQPHHKEGFIKFLDAINAMPDVWIVTNWQALQWVRDPTPISRINSFQPFYCDYSDRPKRCNNPKVCNLWHKSGVRYMKTCQPCPDIYPWTGKTGIRSSRIDNDIDETTT</sequence>
<feature type="region of interest" description="Disordered" evidence="1">
    <location>
        <begin position="2040"/>
        <end position="2082"/>
    </location>
</feature>
<dbReference type="FunFam" id="3.20.20.370:FF:000003">
    <property type="entry name" value="CLUMA_CG003232, isoform B"/>
    <property type="match status" value="1"/>
</dbReference>
<feature type="compositionally biased region" description="Low complexity" evidence="1">
    <location>
        <begin position="1491"/>
        <end position="1510"/>
    </location>
</feature>
<dbReference type="InterPro" id="IPR002557">
    <property type="entry name" value="Chitin-bd_dom"/>
</dbReference>
<dbReference type="GO" id="GO:0005975">
    <property type="term" value="P:carbohydrate metabolic process"/>
    <property type="evidence" value="ECO:0007669"/>
    <property type="project" value="InterPro"/>
</dbReference>
<feature type="region of interest" description="Disordered" evidence="1">
    <location>
        <begin position="1491"/>
        <end position="1558"/>
    </location>
</feature>
<feature type="compositionally biased region" description="Basic and acidic residues" evidence="1">
    <location>
        <begin position="590"/>
        <end position="603"/>
    </location>
</feature>
<feature type="region of interest" description="Disordered" evidence="1">
    <location>
        <begin position="471"/>
        <end position="513"/>
    </location>
</feature>
<feature type="compositionally biased region" description="Polar residues" evidence="1">
    <location>
        <begin position="1534"/>
        <end position="1549"/>
    </location>
</feature>
<feature type="domain" description="Chitin-binding type-2" evidence="2">
    <location>
        <begin position="60"/>
        <end position="115"/>
    </location>
</feature>
<feature type="region of interest" description="Disordered" evidence="1">
    <location>
        <begin position="545"/>
        <end position="603"/>
    </location>
</feature>
<dbReference type="GO" id="GO:0008061">
    <property type="term" value="F:chitin binding"/>
    <property type="evidence" value="ECO:0007669"/>
    <property type="project" value="InterPro"/>
</dbReference>
<feature type="compositionally biased region" description="Low complexity" evidence="1">
    <location>
        <begin position="2405"/>
        <end position="2428"/>
    </location>
</feature>
<feature type="region of interest" description="Disordered" evidence="1">
    <location>
        <begin position="238"/>
        <end position="258"/>
    </location>
</feature>
<feature type="compositionally biased region" description="Low complexity" evidence="1">
    <location>
        <begin position="1910"/>
        <end position="1925"/>
    </location>
</feature>
<proteinExistence type="predicted"/>
<organism evidence="3 4">
    <name type="scientific">Glossina morsitans morsitans</name>
    <name type="common">Savannah tsetse fly</name>
    <dbReference type="NCBI Taxonomy" id="37546"/>
    <lineage>
        <taxon>Eukaryota</taxon>
        <taxon>Metazoa</taxon>
        <taxon>Ecdysozoa</taxon>
        <taxon>Arthropoda</taxon>
        <taxon>Hexapoda</taxon>
        <taxon>Insecta</taxon>
        <taxon>Pterygota</taxon>
        <taxon>Neoptera</taxon>
        <taxon>Endopterygota</taxon>
        <taxon>Diptera</taxon>
        <taxon>Brachycera</taxon>
        <taxon>Muscomorpha</taxon>
        <taxon>Hippoboscoidea</taxon>
        <taxon>Glossinidae</taxon>
        <taxon>Glossina</taxon>
    </lineage>
</organism>
<dbReference type="CDD" id="cd10975">
    <property type="entry name" value="CE4_CDA_like_2"/>
    <property type="match status" value="1"/>
</dbReference>
<name>A0A1B0G0I1_GLOMM</name>
<dbReference type="EnsemblMetazoa" id="GMOY006750-RA">
    <property type="protein sequence ID" value="GMOY006750-PA"/>
    <property type="gene ID" value="GMOY006750"/>
</dbReference>
<feature type="compositionally biased region" description="Polar residues" evidence="1">
    <location>
        <begin position="2562"/>
        <end position="2578"/>
    </location>
</feature>
<dbReference type="InterPro" id="IPR036508">
    <property type="entry name" value="Chitin-bd_dom_sf"/>
</dbReference>
<evidence type="ECO:0000256" key="1">
    <source>
        <dbReference type="SAM" id="MobiDB-lite"/>
    </source>
</evidence>
<feature type="region of interest" description="Disordered" evidence="1">
    <location>
        <begin position="122"/>
        <end position="183"/>
    </location>
</feature>
<feature type="region of interest" description="Disordered" evidence="1">
    <location>
        <begin position="2507"/>
        <end position="2578"/>
    </location>
</feature>
<feature type="compositionally biased region" description="Basic and acidic residues" evidence="1">
    <location>
        <begin position="2524"/>
        <end position="2534"/>
    </location>
</feature>
<feature type="compositionally biased region" description="Basic and acidic residues" evidence="1">
    <location>
        <begin position="2542"/>
        <end position="2555"/>
    </location>
</feature>
<dbReference type="Pfam" id="PF01522">
    <property type="entry name" value="Polysacc_deac_1"/>
    <property type="match status" value="1"/>
</dbReference>
<feature type="region of interest" description="Disordered" evidence="1">
    <location>
        <begin position="2241"/>
        <end position="2271"/>
    </location>
</feature>
<feature type="compositionally biased region" description="Acidic residues" evidence="1">
    <location>
        <begin position="1511"/>
        <end position="1528"/>
    </location>
</feature>
<feature type="compositionally biased region" description="Low complexity" evidence="1">
    <location>
        <begin position="2241"/>
        <end position="2265"/>
    </location>
</feature>
<dbReference type="GO" id="GO:0016810">
    <property type="term" value="F:hydrolase activity, acting on carbon-nitrogen (but not peptide) bonds"/>
    <property type="evidence" value="ECO:0007669"/>
    <property type="project" value="InterPro"/>
</dbReference>
<feature type="compositionally biased region" description="Low complexity" evidence="1">
    <location>
        <begin position="1877"/>
        <end position="1892"/>
    </location>
</feature>
<reference evidence="3" key="1">
    <citation type="submission" date="2020-05" db="UniProtKB">
        <authorList>
            <consortium name="EnsemblMetazoa"/>
        </authorList>
    </citation>
    <scope>IDENTIFICATION</scope>
    <source>
        <strain evidence="3">Yale</strain>
    </source>
</reference>
<accession>A0A1B0G0I1</accession>
<dbReference type="EMBL" id="CCAG010017281">
    <property type="status" value="NOT_ANNOTATED_CDS"/>
    <property type="molecule type" value="Genomic_DNA"/>
</dbReference>
<dbReference type="VEuPathDB" id="VectorBase:GMOY006750"/>
<protein>
    <recommendedName>
        <fullName evidence="2">Chitin-binding type-2 domain-containing protein</fullName>
    </recommendedName>
</protein>
<feature type="region of interest" description="Disordered" evidence="1">
    <location>
        <begin position="2732"/>
        <end position="2828"/>
    </location>
</feature>
<feature type="compositionally biased region" description="Polar residues" evidence="1">
    <location>
        <begin position="2811"/>
        <end position="2828"/>
    </location>
</feature>
<feature type="region of interest" description="Disordered" evidence="1">
    <location>
        <begin position="2396"/>
        <end position="2457"/>
    </location>
</feature>
<dbReference type="Gene3D" id="3.20.20.370">
    <property type="entry name" value="Glycoside hydrolase/deacetylase"/>
    <property type="match status" value="1"/>
</dbReference>
<dbReference type="InterPro" id="IPR002509">
    <property type="entry name" value="NODB_dom"/>
</dbReference>
<feature type="region of interest" description="Disordered" evidence="1">
    <location>
        <begin position="2133"/>
        <end position="2166"/>
    </location>
</feature>
<feature type="compositionally biased region" description="Low complexity" evidence="1">
    <location>
        <begin position="131"/>
        <end position="146"/>
    </location>
</feature>
<feature type="compositionally biased region" description="Basic and acidic residues" evidence="1">
    <location>
        <begin position="2040"/>
        <end position="2053"/>
    </location>
</feature>
<dbReference type="PROSITE" id="PS50940">
    <property type="entry name" value="CHIT_BIND_II"/>
    <property type="match status" value="1"/>
</dbReference>
<dbReference type="STRING" id="37546.A0A1B0G0I1"/>
<feature type="compositionally biased region" description="Polar residues" evidence="1">
    <location>
        <begin position="159"/>
        <end position="169"/>
    </location>
</feature>
<feature type="region of interest" description="Disordered" evidence="1">
    <location>
        <begin position="1714"/>
        <end position="1747"/>
    </location>
</feature>
<dbReference type="GO" id="GO:0005576">
    <property type="term" value="C:extracellular region"/>
    <property type="evidence" value="ECO:0007669"/>
    <property type="project" value="InterPro"/>
</dbReference>
<feature type="compositionally biased region" description="Polar residues" evidence="1">
    <location>
        <begin position="1120"/>
        <end position="1141"/>
    </location>
</feature>
<keyword evidence="4" id="KW-1185">Reference proteome</keyword>